<sequence length="1418" mass="160340">MPFISDTASAIKSRFGFHDHSALDSVPSVRSSPALLKSSSKENLVQCSSVVRSIGNFEDGDDGVNSGGAELSIQNFEVYEDPSFWKDQNVQVIIRIRPLSSTEISLQGYSKCIRQESFQTITWTGHPESRFTFDLVADENISQEKLFKVAGLPIVENCMGGYNSCMFAYGQTGSGKTHTMLGDIEGGTRRHSVNCGMTPRVFENLFSRIQKEKEARREEKLRFTCKCSFLEIYNEQILDLLDPSTNNLQIREDTKKGVYVENLKELEVTSARDVIQQLIQGAANRKVAATNMNRASSRSHSVFTCIIESKWESQGVTHHRFARLNLVDLAGSERQKSSGAEGERLKEATNINKSLSTLGLVIMNLVNMSNGKSLHVPYRDSKLTFLLQDSLGGNSKTTIIANITPSSCCSLETLSTLKFAQRAKFIKNNAIVNEDTSGDVIAMRMQIQQLKKEVSRLRGLVSGAENQENDTLLASFPGSPGSFKWEGLHGSSSPLTSSKRMSHKKDYEVALVGAFRREKDKDIALQALTAETQAAVQLAKQREDEVQGLKMRLRFREAAIKRLEAVASGKILAETHLLKEKEEHLKEIEVLRAQVDRNHELTRFAMENLRLKEEIRRLKSFYEEGEREMMNEQIMVLQNKLLEALDWKLMNESDPSIVQKENSDVVMGEVQHDGNLLISNKEPGSPWKSAINEENEFLRMQAIQNQAEINTLCKKLELCIEEKEKLERHVNDLLGKLEEERTTKEGIRQVQLPSLSTDVPIINLNDQMELKTMVDAIATASQREAEAHETAIMLSKENDELRMKLKVLIEDNNKLIELYERAAAESIYESTNKAERAEEVSTEVQNRDSFSELAKEKEIEMKRVVENLEHQLMEINEENEKLMGLYERAMQERDELKRMMSSCGKRRFETKLEIDFPEKPVEVDNADRTESGEPTMSLEVRDLTGETALPGLNLHDRSHALEKPTISGAENAFSGLNVQVGSSPCLGNSEMMIKNQTDSQGNAYLGENGMPGLHPLDCQADFSNQTDVGILSDMETDPSNLNEVKLSEDLHLVRMKLSRADAQLLESAKSITKFGSLEKAIIEVDKLSKKIEEAENELKYKRQHCESLKLASSDVKERRALIDKKLSALKYSLLNFSSSVVYFEQREARARSRVIASTSYLDQKKDEFACLQTQKDEIETAQRKIQQSEVELRNNLAHLKSKLEEENRKQENEKVLFTIDNVEKIDPSQKLWHSGGKATELLRAEEEKTKLQTEIKLSREKLGAIRRESEDLNRKYGKLGTEMQAVQAEMQKGLRSVEEMELAVQSVIQEKKILLEIRDTGKTEIESMIIEYQQHVFEADLMEFEMNNVEEELQTELRTTEELRTARSTATKEMIGLLEGTRCHSSCLSEKMEDELQSVRASVLEAKSLLGEGKSGDS</sequence>
<name>A0A660KQR2_9ROSI</name>
<dbReference type="InterPro" id="IPR019821">
    <property type="entry name" value="Kinesin_motor_CS"/>
</dbReference>
<dbReference type="GO" id="GO:0005524">
    <property type="term" value="F:ATP binding"/>
    <property type="evidence" value="ECO:0007669"/>
    <property type="project" value="UniProtKB-UniRule"/>
</dbReference>
<keyword evidence="4 8" id="KW-0175">Coiled coil</keyword>
<dbReference type="Pfam" id="PF00225">
    <property type="entry name" value="Kinesin"/>
    <property type="match status" value="1"/>
</dbReference>
<evidence type="ECO:0000256" key="6">
    <source>
        <dbReference type="ARBA" id="ARBA00034488"/>
    </source>
</evidence>
<dbReference type="FunFam" id="3.40.850.10:FF:000033">
    <property type="entry name" value="Kinesin-like protein KIN-12E"/>
    <property type="match status" value="1"/>
</dbReference>
<dbReference type="OrthoDB" id="3176171at2759"/>
<feature type="coiled-coil region" evidence="8">
    <location>
        <begin position="578"/>
        <end position="628"/>
    </location>
</feature>
<evidence type="ECO:0000256" key="7">
    <source>
        <dbReference type="PROSITE-ProRule" id="PRU00283"/>
    </source>
</evidence>
<keyword evidence="2 7" id="KW-0547">Nucleotide-binding</keyword>
<feature type="coiled-coil region" evidence="8">
    <location>
        <begin position="709"/>
        <end position="743"/>
    </location>
</feature>
<dbReference type="PROSITE" id="PS50067">
    <property type="entry name" value="KINESIN_MOTOR_2"/>
    <property type="match status" value="1"/>
</dbReference>
<dbReference type="PANTHER" id="PTHR37739">
    <property type="entry name" value="KINESIN-LIKE PROTEIN KIN-12D"/>
    <property type="match status" value="1"/>
</dbReference>
<evidence type="ECO:0000256" key="3">
    <source>
        <dbReference type="ARBA" id="ARBA00022840"/>
    </source>
</evidence>
<evidence type="ECO:0000313" key="11">
    <source>
        <dbReference type="Proteomes" id="UP000327013"/>
    </source>
</evidence>
<reference evidence="10 11" key="1">
    <citation type="submission" date="2019-06" db="EMBL/GenBank/DDBJ databases">
        <title>A chromosomal-level reference genome of Carpinus fangiana (Coryloideae, Betulaceae).</title>
        <authorList>
            <person name="Yang X."/>
            <person name="Wang Z."/>
            <person name="Zhang L."/>
            <person name="Hao G."/>
            <person name="Liu J."/>
            <person name="Yang Y."/>
        </authorList>
    </citation>
    <scope>NUCLEOTIDE SEQUENCE [LARGE SCALE GENOMIC DNA]</scope>
    <source>
        <strain evidence="10">Cfa_2016G</strain>
        <tissue evidence="10">Leaf</tissue>
    </source>
</reference>
<keyword evidence="5 7" id="KW-0505">Motor protein</keyword>
<dbReference type="Gene3D" id="3.40.850.10">
    <property type="entry name" value="Kinesin motor domain"/>
    <property type="match status" value="1"/>
</dbReference>
<dbReference type="InterPro" id="IPR001752">
    <property type="entry name" value="Kinesin_motor_dom"/>
</dbReference>
<evidence type="ECO:0000256" key="5">
    <source>
        <dbReference type="ARBA" id="ARBA00023175"/>
    </source>
</evidence>
<feature type="coiled-coil region" evidence="8">
    <location>
        <begin position="798"/>
        <end position="825"/>
    </location>
</feature>
<dbReference type="GO" id="GO:0003777">
    <property type="term" value="F:microtubule motor activity"/>
    <property type="evidence" value="ECO:0007669"/>
    <property type="project" value="InterPro"/>
</dbReference>
<dbReference type="GO" id="GO:0007018">
    <property type="term" value="P:microtubule-based movement"/>
    <property type="evidence" value="ECO:0007669"/>
    <property type="project" value="InterPro"/>
</dbReference>
<dbReference type="PRINTS" id="PR00380">
    <property type="entry name" value="KINESINHEAVY"/>
</dbReference>
<gene>
    <name evidence="10" type="ORF">FH972_010218</name>
</gene>
<evidence type="ECO:0000259" key="9">
    <source>
        <dbReference type="PROSITE" id="PS50067"/>
    </source>
</evidence>
<dbReference type="InterPro" id="IPR044986">
    <property type="entry name" value="KIF15/KIN-12"/>
</dbReference>
<protein>
    <recommendedName>
        <fullName evidence="9">Kinesin motor domain-containing protein</fullName>
    </recommendedName>
</protein>
<dbReference type="InterPro" id="IPR027417">
    <property type="entry name" value="P-loop_NTPase"/>
</dbReference>
<dbReference type="GO" id="GO:0005874">
    <property type="term" value="C:microtubule"/>
    <property type="evidence" value="ECO:0007669"/>
    <property type="project" value="UniProtKB-KW"/>
</dbReference>
<dbReference type="Proteomes" id="UP000327013">
    <property type="component" value="Chromosome 4"/>
</dbReference>
<feature type="coiled-coil region" evidence="8">
    <location>
        <begin position="858"/>
        <end position="899"/>
    </location>
</feature>
<dbReference type="GO" id="GO:0008017">
    <property type="term" value="F:microtubule binding"/>
    <property type="evidence" value="ECO:0007669"/>
    <property type="project" value="InterPro"/>
</dbReference>
<evidence type="ECO:0000256" key="2">
    <source>
        <dbReference type="ARBA" id="ARBA00022741"/>
    </source>
</evidence>
<feature type="domain" description="Kinesin motor" evidence="9">
    <location>
        <begin position="89"/>
        <end position="426"/>
    </location>
</feature>
<keyword evidence="11" id="KW-1185">Reference proteome</keyword>
<evidence type="ECO:0000256" key="4">
    <source>
        <dbReference type="ARBA" id="ARBA00023054"/>
    </source>
</evidence>
<keyword evidence="1" id="KW-0493">Microtubule</keyword>
<feature type="binding site" evidence="7">
    <location>
        <begin position="170"/>
        <end position="177"/>
    </location>
    <ligand>
        <name>ATP</name>
        <dbReference type="ChEBI" id="CHEBI:30616"/>
    </ligand>
</feature>
<feature type="coiled-coil region" evidence="8">
    <location>
        <begin position="1161"/>
        <end position="1275"/>
    </location>
</feature>
<organism evidence="10 11">
    <name type="scientific">Carpinus fangiana</name>
    <dbReference type="NCBI Taxonomy" id="176857"/>
    <lineage>
        <taxon>Eukaryota</taxon>
        <taxon>Viridiplantae</taxon>
        <taxon>Streptophyta</taxon>
        <taxon>Embryophyta</taxon>
        <taxon>Tracheophyta</taxon>
        <taxon>Spermatophyta</taxon>
        <taxon>Magnoliopsida</taxon>
        <taxon>eudicotyledons</taxon>
        <taxon>Gunneridae</taxon>
        <taxon>Pentapetalae</taxon>
        <taxon>rosids</taxon>
        <taxon>fabids</taxon>
        <taxon>Fagales</taxon>
        <taxon>Betulaceae</taxon>
        <taxon>Carpinus</taxon>
    </lineage>
</organism>
<feature type="coiled-coil region" evidence="8">
    <location>
        <begin position="1077"/>
        <end position="1111"/>
    </location>
</feature>
<dbReference type="PANTHER" id="PTHR37739:SF14">
    <property type="entry name" value="KINESIN-LIKE PROTEIN KIN-12E"/>
    <property type="match status" value="1"/>
</dbReference>
<evidence type="ECO:0000313" key="10">
    <source>
        <dbReference type="EMBL" id="KAE8037645.1"/>
    </source>
</evidence>
<dbReference type="InterPro" id="IPR036961">
    <property type="entry name" value="Kinesin_motor_dom_sf"/>
</dbReference>
<comment type="similarity">
    <text evidence="6">Belongs to the TRAFAC class myosin-kinesin ATPase superfamily. Kinesin family. KIN-12 subfamily.</text>
</comment>
<dbReference type="SUPFAM" id="SSF52540">
    <property type="entry name" value="P-loop containing nucleoside triphosphate hydrolases"/>
    <property type="match status" value="1"/>
</dbReference>
<keyword evidence="3 7" id="KW-0067">ATP-binding</keyword>
<accession>A0A660KQR2</accession>
<evidence type="ECO:0000256" key="8">
    <source>
        <dbReference type="SAM" id="Coils"/>
    </source>
</evidence>
<proteinExistence type="inferred from homology"/>
<dbReference type="EMBL" id="CM017324">
    <property type="protein sequence ID" value="KAE8037645.1"/>
    <property type="molecule type" value="Genomic_DNA"/>
</dbReference>
<dbReference type="SMART" id="SM00129">
    <property type="entry name" value="KISc"/>
    <property type="match status" value="1"/>
</dbReference>
<dbReference type="PROSITE" id="PS00411">
    <property type="entry name" value="KINESIN_MOTOR_1"/>
    <property type="match status" value="1"/>
</dbReference>
<evidence type="ECO:0000256" key="1">
    <source>
        <dbReference type="ARBA" id="ARBA00022701"/>
    </source>
</evidence>